<protein>
    <submittedName>
        <fullName evidence="2">SCP2 sterol-binding domain-containing protein</fullName>
    </submittedName>
</protein>
<accession>A0A9X3WX12</accession>
<dbReference type="Proteomes" id="UP001145050">
    <property type="component" value="Unassembled WGS sequence"/>
</dbReference>
<proteinExistence type="predicted"/>
<dbReference type="SUPFAM" id="SSF55718">
    <property type="entry name" value="SCP-like"/>
    <property type="match status" value="1"/>
</dbReference>
<gene>
    <name evidence="2" type="ORF">NC797_14735</name>
</gene>
<dbReference type="AlphaFoldDB" id="A0A9X3WX12"/>
<evidence type="ECO:0000259" key="1">
    <source>
        <dbReference type="Pfam" id="PF02036"/>
    </source>
</evidence>
<dbReference type="PANTHER" id="PTHR10094">
    <property type="entry name" value="STEROL CARRIER PROTEIN 2 SCP-2 FAMILY PROTEIN"/>
    <property type="match status" value="1"/>
</dbReference>
<dbReference type="InterPro" id="IPR036527">
    <property type="entry name" value="SCP2_sterol-bd_dom_sf"/>
</dbReference>
<dbReference type="GO" id="GO:0005829">
    <property type="term" value="C:cytosol"/>
    <property type="evidence" value="ECO:0007669"/>
    <property type="project" value="TreeGrafter"/>
</dbReference>
<evidence type="ECO:0000313" key="3">
    <source>
        <dbReference type="Proteomes" id="UP001145050"/>
    </source>
</evidence>
<reference evidence="2" key="1">
    <citation type="submission" date="2022-06" db="EMBL/GenBank/DDBJ databases">
        <title>Aquibacillus sp. a new bacterium isolated from soil saline samples.</title>
        <authorList>
            <person name="Galisteo C."/>
            <person name="De La Haba R."/>
            <person name="Sanchez-Porro C."/>
            <person name="Ventosa A."/>
        </authorList>
    </citation>
    <scope>NUCLEOTIDE SEQUENCE</scope>
    <source>
        <strain evidence="2">3ASR75-11</strain>
    </source>
</reference>
<dbReference type="PANTHER" id="PTHR10094:SF25">
    <property type="entry name" value="SCP2 STEROL-BINDING DOMAIN-CONTAINING PROTEIN 1"/>
    <property type="match status" value="1"/>
</dbReference>
<dbReference type="InterPro" id="IPR003033">
    <property type="entry name" value="SCP2_sterol-bd_dom"/>
</dbReference>
<name>A0A9X3WX12_9BACI</name>
<feature type="domain" description="SCP2" evidence="1">
    <location>
        <begin position="8"/>
        <end position="106"/>
    </location>
</feature>
<evidence type="ECO:0000313" key="2">
    <source>
        <dbReference type="EMBL" id="MDC3425761.1"/>
    </source>
</evidence>
<dbReference type="RefSeq" id="WP_272437578.1">
    <property type="nucleotide sequence ID" value="NZ_JAMQKB010000020.1"/>
</dbReference>
<sequence length="113" mass="12519">MTELQEIFQEIDEAVSDKPNRIKGVEAVYQFNVNGDDSGTYHIVFNGEKSYAAKGEAEKADCTITMSTDDFKKMVDGNLNGTKAFMSGRLKIKGNMALALKLQDILSSYRLAK</sequence>
<dbReference type="Pfam" id="PF02036">
    <property type="entry name" value="SCP2"/>
    <property type="match status" value="1"/>
</dbReference>
<keyword evidence="3" id="KW-1185">Reference proteome</keyword>
<comment type="caution">
    <text evidence="2">The sequence shown here is derived from an EMBL/GenBank/DDBJ whole genome shotgun (WGS) entry which is preliminary data.</text>
</comment>
<organism evidence="2 3">
    <name type="scientific">Terrihalobacillus insolitus</name>
    <dbReference type="NCBI Taxonomy" id="2950438"/>
    <lineage>
        <taxon>Bacteria</taxon>
        <taxon>Bacillati</taxon>
        <taxon>Bacillota</taxon>
        <taxon>Bacilli</taxon>
        <taxon>Bacillales</taxon>
        <taxon>Bacillaceae</taxon>
        <taxon>Terrihalobacillus</taxon>
    </lineage>
</organism>
<dbReference type="Gene3D" id="3.30.1050.10">
    <property type="entry name" value="SCP2 sterol-binding domain"/>
    <property type="match status" value="1"/>
</dbReference>
<dbReference type="EMBL" id="JAMQKB010000020">
    <property type="protein sequence ID" value="MDC3425761.1"/>
    <property type="molecule type" value="Genomic_DNA"/>
</dbReference>